<gene>
    <name evidence="2" type="ORF">K1720_06420</name>
</gene>
<dbReference type="KEGG" id="thei:K1720_06420"/>
<sequence length="467" mass="54156">MFMVGVLFLSGFGFAGQFQEVKDSRVLGSSGTCGACSSCQDFNVGRALVEVNLKIENLTRIINQKEAELHKLYAEFNRTKSIETLEEIVKLEDEIQLLKSEKEFYKRQKVSLELIKKYTRKTPYGVEVLYYKLPKEDELVKQYIEKVHPVRKDVNLDWFIAYYRQAVELTFDEYIETDTKLREAIKEVKGSNATIEDVLKLIERRRGIWDEIYAYLEERDKLQTLKKLKELGKQQIMIKTITGIQPLAYNFGGINEGSSCLSWSCPPTMSYPPLPEYTPVYYSYASPTTVWVGLYNSSTPNVNKFWGEYCTYEFPSTSTDVKKYWDWAIEKANSKGFYAFKDVGSIQVKLFYSGSAYNPNNGEYQESNLIWQFECHKNPKDGKNECWVGSYKPKLPPYPSTVMFDQYFELYVYKYVLKCCKGGDVGNSCKWSNRHCGGCFAPDASSSQNFAWINRPYQEIIIRWEDS</sequence>
<evidence type="ECO:0000313" key="2">
    <source>
        <dbReference type="EMBL" id="USH00921.1"/>
    </source>
</evidence>
<evidence type="ECO:0000313" key="3">
    <source>
        <dbReference type="Proteomes" id="UP001056425"/>
    </source>
</evidence>
<dbReference type="Proteomes" id="UP001056425">
    <property type="component" value="Chromosome"/>
</dbReference>
<evidence type="ECO:0000256" key="1">
    <source>
        <dbReference type="SAM" id="Coils"/>
    </source>
</evidence>
<keyword evidence="1" id="KW-0175">Coiled coil</keyword>
<dbReference type="AlphaFoldDB" id="A0A9E7MC59"/>
<accession>A0A9E7MC59</accession>
<feature type="coiled-coil region" evidence="1">
    <location>
        <begin position="48"/>
        <end position="108"/>
    </location>
</feature>
<keyword evidence="3" id="KW-1185">Reference proteome</keyword>
<dbReference type="EMBL" id="CP080572">
    <property type="protein sequence ID" value="USH00921.1"/>
    <property type="molecule type" value="Genomic_DNA"/>
</dbReference>
<organism evidence="2 3">
    <name type="scientific">Thermococcus argininiproducens</name>
    <dbReference type="NCBI Taxonomy" id="2866384"/>
    <lineage>
        <taxon>Archaea</taxon>
        <taxon>Methanobacteriati</taxon>
        <taxon>Methanobacteriota</taxon>
        <taxon>Thermococci</taxon>
        <taxon>Thermococcales</taxon>
        <taxon>Thermococcaceae</taxon>
        <taxon>Thermococcus</taxon>
    </lineage>
</organism>
<proteinExistence type="predicted"/>
<name>A0A9E7MC59_9EURY</name>
<protein>
    <submittedName>
        <fullName evidence="2">Uncharacterized protein</fullName>
    </submittedName>
</protein>
<reference evidence="2 3" key="1">
    <citation type="submission" date="2021-08" db="EMBL/GenBank/DDBJ databases">
        <title>Thermococcus onnuriiensis IOH2.</title>
        <authorList>
            <person name="Park Y.-J."/>
        </authorList>
    </citation>
    <scope>NUCLEOTIDE SEQUENCE [LARGE SCALE GENOMIC DNA]</scope>
    <source>
        <strain evidence="2 3">IOH2</strain>
    </source>
</reference>